<reference evidence="2 3" key="1">
    <citation type="submission" date="2020-06" db="EMBL/GenBank/DDBJ databases">
        <title>Methanofollis fontis sp. nov., a methanogen isolated from marine sediments near a cold seep at Four-Way Closure Ridge offshore southwestern Taiwan.</title>
        <authorList>
            <person name="Chen S.-C."/>
            <person name="Teng N.-H."/>
            <person name="Lin Y.-S."/>
            <person name="Lai M.-C."/>
            <person name="Chen H.-H."/>
            <person name="Wang C.-C."/>
        </authorList>
    </citation>
    <scope>NUCLEOTIDE SEQUENCE [LARGE SCALE GENOMIC DNA]</scope>
    <source>
        <strain evidence="2 3">DSM 2702</strain>
    </source>
</reference>
<dbReference type="RefSeq" id="WP_176788146.1">
    <property type="nucleotide sequence ID" value="NZ_JABXWR010000001.1"/>
</dbReference>
<feature type="region of interest" description="Disordered" evidence="1">
    <location>
        <begin position="1"/>
        <end position="23"/>
    </location>
</feature>
<feature type="compositionally biased region" description="Basic and acidic residues" evidence="1">
    <location>
        <begin position="12"/>
        <end position="23"/>
    </location>
</feature>
<dbReference type="EMBL" id="JABXWR010000001">
    <property type="protein sequence ID" value="NVO66451.1"/>
    <property type="molecule type" value="Genomic_DNA"/>
</dbReference>
<dbReference type="InterPro" id="IPR036390">
    <property type="entry name" value="WH_DNA-bd_sf"/>
</dbReference>
<dbReference type="Gene3D" id="1.10.10.10">
    <property type="entry name" value="Winged helix-like DNA-binding domain superfamily/Winged helix DNA-binding domain"/>
    <property type="match status" value="1"/>
</dbReference>
<accession>A0A7K4HMG0</accession>
<sequence>MSSARLFTATVHRREGEGSEKSSEKIIDLLKAEPGLPAREVAERLGISRRAVEKQIARMREEGRIRRISLARGGHPEVIE</sequence>
<comment type="caution">
    <text evidence="2">The sequence shown here is derived from an EMBL/GenBank/DDBJ whole genome shotgun (WGS) entry which is preliminary data.</text>
</comment>
<keyword evidence="3" id="KW-1185">Reference proteome</keyword>
<dbReference type="AlphaFoldDB" id="A0A7K4HMG0"/>
<dbReference type="SUPFAM" id="SSF46785">
    <property type="entry name" value="Winged helix' DNA-binding domain"/>
    <property type="match status" value="1"/>
</dbReference>
<protein>
    <submittedName>
        <fullName evidence="2">Winged helix-turn-helix domain-containing protein</fullName>
    </submittedName>
</protein>
<dbReference type="Pfam" id="PF13412">
    <property type="entry name" value="HTH_24"/>
    <property type="match status" value="1"/>
</dbReference>
<gene>
    <name evidence="2" type="ORF">HWN36_03780</name>
</gene>
<dbReference type="Proteomes" id="UP000570823">
    <property type="component" value="Unassembled WGS sequence"/>
</dbReference>
<evidence type="ECO:0000313" key="3">
    <source>
        <dbReference type="Proteomes" id="UP000570823"/>
    </source>
</evidence>
<evidence type="ECO:0000313" key="2">
    <source>
        <dbReference type="EMBL" id="NVO66451.1"/>
    </source>
</evidence>
<name>A0A7K4HMG0_9EURY</name>
<organism evidence="2 3">
    <name type="scientific">Methanofollis tationis</name>
    <dbReference type="NCBI Taxonomy" id="81417"/>
    <lineage>
        <taxon>Archaea</taxon>
        <taxon>Methanobacteriati</taxon>
        <taxon>Methanobacteriota</taxon>
        <taxon>Stenosarchaea group</taxon>
        <taxon>Methanomicrobia</taxon>
        <taxon>Methanomicrobiales</taxon>
        <taxon>Methanomicrobiaceae</taxon>
        <taxon>Methanofollis</taxon>
    </lineage>
</organism>
<proteinExistence type="predicted"/>
<evidence type="ECO:0000256" key="1">
    <source>
        <dbReference type="SAM" id="MobiDB-lite"/>
    </source>
</evidence>
<dbReference type="InterPro" id="IPR036388">
    <property type="entry name" value="WH-like_DNA-bd_sf"/>
</dbReference>